<organism evidence="2 3">
    <name type="scientific">Flagellimonas maritima</name>
    <dbReference type="NCBI Taxonomy" id="1383885"/>
    <lineage>
        <taxon>Bacteria</taxon>
        <taxon>Pseudomonadati</taxon>
        <taxon>Bacteroidota</taxon>
        <taxon>Flavobacteriia</taxon>
        <taxon>Flavobacteriales</taxon>
        <taxon>Flavobacteriaceae</taxon>
        <taxon>Flagellimonas</taxon>
    </lineage>
</organism>
<reference evidence="2 3" key="1">
    <citation type="submission" date="2018-06" db="EMBL/GenBank/DDBJ databases">
        <title>Spongiibacterium sp. HME9304 Genome sequencing and assembly.</title>
        <authorList>
            <person name="Kang H."/>
            <person name="Kim H."/>
            <person name="Joh K."/>
        </authorList>
    </citation>
    <scope>NUCLEOTIDE SEQUENCE [LARGE SCALE GENOMIC DNA]</scope>
    <source>
        <strain evidence="2 3">HME9304</strain>
    </source>
</reference>
<feature type="transmembrane region" description="Helical" evidence="1">
    <location>
        <begin position="36"/>
        <end position="54"/>
    </location>
</feature>
<keyword evidence="3" id="KW-1185">Reference proteome</keyword>
<dbReference type="RefSeq" id="WP_112379367.1">
    <property type="nucleotide sequence ID" value="NZ_CP030104.1"/>
</dbReference>
<accession>A0A2Z4LWC4</accession>
<proteinExistence type="predicted"/>
<protein>
    <recommendedName>
        <fullName evidence="4">VWA domain-containing protein</fullName>
    </recommendedName>
</protein>
<gene>
    <name evidence="2" type="ORF">HME9304_03071</name>
</gene>
<keyword evidence="1" id="KW-0472">Membrane</keyword>
<feature type="transmembrane region" description="Helical" evidence="1">
    <location>
        <begin position="6"/>
        <end position="24"/>
    </location>
</feature>
<evidence type="ECO:0000313" key="2">
    <source>
        <dbReference type="EMBL" id="AWX46039.1"/>
    </source>
</evidence>
<dbReference type="EMBL" id="CP030104">
    <property type="protein sequence ID" value="AWX46039.1"/>
    <property type="molecule type" value="Genomic_DNA"/>
</dbReference>
<dbReference type="InterPro" id="IPR036465">
    <property type="entry name" value="vWFA_dom_sf"/>
</dbReference>
<evidence type="ECO:0000256" key="1">
    <source>
        <dbReference type="SAM" id="Phobius"/>
    </source>
</evidence>
<dbReference type="AlphaFoldDB" id="A0A2Z4LWC4"/>
<dbReference type="Proteomes" id="UP000248536">
    <property type="component" value="Chromosome"/>
</dbReference>
<sequence length="677" mass="77368">MEIRTLLLIILAAIVALSIVFYQYFYKNKRHGSLRWVLATLRFFVLFASLLLLINPKLTKRDYYLEKANLVLLLDDSESMKNASDGFSMQNKIDAIVKNDDLNNRFSIQQYSFGVNIHQTDSVGFGQKNTDISNALTKIAEIFSNRSTSVIIPTDGNQTLGRDYDYIDLNKNISVYPIVVGDTTAFEDISVGLVNSNTYAFLKNKFPIEATIQYKGSKSISRSVTISVNGRRVYQENLEFGPNQNSRSINTLVEATRVGVQSIMVAVQPLENEKNKFNNIKETAIEVIDEKTTIAIVSDIVHPDIGTLKKSIEANEQRKVKIFKPNTPIANLNEIDIFIFYQPNSKFKNIYQSVKKTKTNFFTITGSNTDWNFLNQIQQSFSKENFNQSEDVQPILNSAFNIFNIENFDVAGFPPLESGLGDIQMNENAETLLFQQIKGVDLSKPLFSFLTEDGQKEAVLFGENIWKWRAQTYRNDQNFQAFDNFMGTLMRYLAANNQRSRLELDYKLIFDNASLARIRGAYYDKSYSFDFNANINIKIEGIDNDFSREYPMLLKGSFFEADLSNLQAGAYNFTATVKGENIKRSGKFKILDFNLEKQLLSSNYEKLNRLSVRTNGKIYTPIEIDKLIDHLSTSEQFVPIQKSKQNVVSLIDFRLLLGFIIATLSLEWFIRKYNGLI</sequence>
<dbReference type="KEGG" id="spon:HME9304_03071"/>
<evidence type="ECO:0000313" key="3">
    <source>
        <dbReference type="Proteomes" id="UP000248536"/>
    </source>
</evidence>
<evidence type="ECO:0008006" key="4">
    <source>
        <dbReference type="Google" id="ProtNLM"/>
    </source>
</evidence>
<keyword evidence="1" id="KW-1133">Transmembrane helix</keyword>
<dbReference type="OrthoDB" id="9763076at2"/>
<name>A0A2Z4LWC4_9FLAO</name>
<dbReference type="SUPFAM" id="SSF53300">
    <property type="entry name" value="vWA-like"/>
    <property type="match status" value="1"/>
</dbReference>
<dbReference type="PANTHER" id="PTHR37947">
    <property type="entry name" value="BLL2462 PROTEIN"/>
    <property type="match status" value="1"/>
</dbReference>
<dbReference type="PANTHER" id="PTHR37947:SF1">
    <property type="entry name" value="BLL2462 PROTEIN"/>
    <property type="match status" value="1"/>
</dbReference>
<keyword evidence="1" id="KW-0812">Transmembrane</keyword>